<organism evidence="1">
    <name type="scientific">marine sediment metagenome</name>
    <dbReference type="NCBI Taxonomy" id="412755"/>
    <lineage>
        <taxon>unclassified sequences</taxon>
        <taxon>metagenomes</taxon>
        <taxon>ecological metagenomes</taxon>
    </lineage>
</organism>
<evidence type="ECO:0000313" key="1">
    <source>
        <dbReference type="EMBL" id="KKM61033.1"/>
    </source>
</evidence>
<sequence length="353" mass="39345">MSFNAEQLAYGGRAAIDFYLKNDPIDQVNTARPLFEKLVSNKKDYAGGKQYVVEQIREANDSNFQGYFGDSQVTYNRKRTLNQAQYAYGSFHDGFGLNEDELVQNGIVMTDDRNASPSNSEKVQLTNLIKENMETLKLGFQDGMDLMFHRDGTQSSLEIAGLDALIATAPGTGTVGGIDPSVKSYWQNAFSLDITEANLVEAMETEWRNCVRYGGQSPNFILAGETFIDSYRTAANSVIDRQLTVSGRGPANFDASIGQGTRTGLFFKGVEIIWDPQFTVLDTADSPAQEWDSRAYFINTRHLRLRPISGHWMVGRKPPRVYDRYVQYWATTAKCALTTGKRRAHAVLSVTGS</sequence>
<reference evidence="1" key="1">
    <citation type="journal article" date="2015" name="Nature">
        <title>Complex archaea that bridge the gap between prokaryotes and eukaryotes.</title>
        <authorList>
            <person name="Spang A."/>
            <person name="Saw J.H."/>
            <person name="Jorgensen S.L."/>
            <person name="Zaremba-Niedzwiedzka K."/>
            <person name="Martijn J."/>
            <person name="Lind A.E."/>
            <person name="van Eijk R."/>
            <person name="Schleper C."/>
            <person name="Guy L."/>
            <person name="Ettema T.J."/>
        </authorList>
    </citation>
    <scope>NUCLEOTIDE SEQUENCE</scope>
</reference>
<dbReference type="NCBIfam" id="NF033394">
    <property type="entry name" value="capsid_maj_Podo"/>
    <property type="match status" value="1"/>
</dbReference>
<dbReference type="AlphaFoldDB" id="A0A0F9IUM7"/>
<accession>A0A0F9IUM7</accession>
<proteinExistence type="predicted"/>
<name>A0A0F9IUM7_9ZZZZ</name>
<dbReference type="InterPro" id="IPR049718">
    <property type="entry name" value="AKO59007-like"/>
</dbReference>
<protein>
    <recommendedName>
        <fullName evidence="2">Phage major capsid protein</fullName>
    </recommendedName>
</protein>
<evidence type="ECO:0008006" key="2">
    <source>
        <dbReference type="Google" id="ProtNLM"/>
    </source>
</evidence>
<gene>
    <name evidence="1" type="ORF">LCGC14_1535840</name>
</gene>
<comment type="caution">
    <text evidence="1">The sequence shown here is derived from an EMBL/GenBank/DDBJ whole genome shotgun (WGS) entry which is preliminary data.</text>
</comment>
<dbReference type="EMBL" id="LAZR01011566">
    <property type="protein sequence ID" value="KKM61033.1"/>
    <property type="molecule type" value="Genomic_DNA"/>
</dbReference>